<dbReference type="SUPFAM" id="SSF47090">
    <property type="entry name" value="PGBD-like"/>
    <property type="match status" value="1"/>
</dbReference>
<dbReference type="Proteomes" id="UP000232806">
    <property type="component" value="Chromosome"/>
</dbReference>
<feature type="domain" description="Peptidoglycan binding-like" evidence="1">
    <location>
        <begin position="75"/>
        <end position="131"/>
    </location>
</feature>
<organism evidence="2 4">
    <name type="scientific">Methanobacterium subterraneum</name>
    <dbReference type="NCBI Taxonomy" id="59277"/>
    <lineage>
        <taxon>Archaea</taxon>
        <taxon>Methanobacteriati</taxon>
        <taxon>Methanobacteriota</taxon>
        <taxon>Methanomada group</taxon>
        <taxon>Methanobacteria</taxon>
        <taxon>Methanobacteriales</taxon>
        <taxon>Methanobacteriaceae</taxon>
        <taxon>Methanobacterium</taxon>
    </lineage>
</organism>
<evidence type="ECO:0000259" key="1">
    <source>
        <dbReference type="Pfam" id="PF01471"/>
    </source>
</evidence>
<name>A0A2H4VAB6_9EURY</name>
<dbReference type="AlphaFoldDB" id="A0A2H4VAB6"/>
<dbReference type="InterPro" id="IPR002477">
    <property type="entry name" value="Peptidoglycan-bd-like"/>
</dbReference>
<dbReference type="EMBL" id="CP017766">
    <property type="protein sequence ID" value="AUB55013.1"/>
    <property type="molecule type" value="Genomic_DNA"/>
</dbReference>
<evidence type="ECO:0000313" key="3">
    <source>
        <dbReference type="EMBL" id="NMO10035.1"/>
    </source>
</evidence>
<proteinExistence type="predicted"/>
<protein>
    <submittedName>
        <fullName evidence="2">Peptidoglycan-binding protein</fullName>
    </submittedName>
</protein>
<evidence type="ECO:0000313" key="2">
    <source>
        <dbReference type="EMBL" id="AUB55013.1"/>
    </source>
</evidence>
<dbReference type="EMBL" id="JABBYL010000033">
    <property type="protein sequence ID" value="NMO10035.1"/>
    <property type="molecule type" value="Genomic_DNA"/>
</dbReference>
<evidence type="ECO:0000313" key="5">
    <source>
        <dbReference type="Proteomes" id="UP000591058"/>
    </source>
</evidence>
<dbReference type="Pfam" id="PF01471">
    <property type="entry name" value="PG_binding_1"/>
    <property type="match status" value="1"/>
</dbReference>
<sequence>MLCMVVAAIPISGAVGDQNNNAIGENPADGLSIGVTNSEIQETQDVLQKNKPFGEKTTEILGNNTTDGSLKLGSTGDKVKELQQWLTDYDYYSGDADGVFGADTEKAVKAFQEEAGLIVDGVVGKDTTKAMENWDKYVAEVQAAAGENDYTPESTNTVTKTAKTTTTKKSYATTVRSYTRTYNTQWSGSGDCWDISNAAYSRLTSSGQKARIIQYANSYVGNHRSVQTWNGNTWVDYYDVPKRGVPTSRRGSETVITG</sequence>
<dbReference type="Proteomes" id="UP000591058">
    <property type="component" value="Unassembled WGS sequence"/>
</dbReference>
<gene>
    <name evidence="2" type="ORF">BK007_02610</name>
    <name evidence="3" type="ORF">HG719_09390</name>
</gene>
<reference evidence="3 5" key="2">
    <citation type="submission" date="2020-04" db="EMBL/GenBank/DDBJ databases">
        <title>Draft genome of Methanobacterium subterraneum isolated from animal feces.</title>
        <authorList>
            <person name="Ouboter H.T."/>
            <person name="Berger S."/>
            <person name="Gungor E."/>
            <person name="Jetten M.S.M."/>
            <person name="Welte C.U."/>
        </authorList>
    </citation>
    <scope>NUCLEOTIDE SEQUENCE [LARGE SCALE GENOMIC DNA]</scope>
    <source>
        <strain evidence="3">HO_2020</strain>
    </source>
</reference>
<dbReference type="OrthoDB" id="77526at2157"/>
<reference evidence="2 4" key="1">
    <citation type="submission" date="2016-10" db="EMBL/GenBank/DDBJ databases">
        <title>Comparative genomics between deep and shallow subseafloor isolates.</title>
        <authorList>
            <person name="Ishii S."/>
            <person name="Miller J.R."/>
            <person name="Sutton G."/>
            <person name="Suzuki S."/>
            <person name="Methe B."/>
            <person name="Inagaki F."/>
            <person name="Imachi H."/>
        </authorList>
    </citation>
    <scope>NUCLEOTIDE SEQUENCE [LARGE SCALE GENOMIC DNA]</scope>
    <source>
        <strain evidence="2 4">MO-MB1</strain>
    </source>
</reference>
<accession>A0A2H4VAB6</accession>
<dbReference type="Gene3D" id="1.10.101.10">
    <property type="entry name" value="PGBD-like superfamily/PGBD"/>
    <property type="match status" value="1"/>
</dbReference>
<dbReference type="InterPro" id="IPR036366">
    <property type="entry name" value="PGBDSf"/>
</dbReference>
<dbReference type="InterPro" id="IPR036365">
    <property type="entry name" value="PGBD-like_sf"/>
</dbReference>
<evidence type="ECO:0000313" key="4">
    <source>
        <dbReference type="Proteomes" id="UP000232806"/>
    </source>
</evidence>